<evidence type="ECO:0000313" key="1">
    <source>
        <dbReference type="EMBL" id="VDO83602.1"/>
    </source>
</evidence>
<dbReference type="AlphaFoldDB" id="A0A183LYH1"/>
<accession>A0A183LYH1</accession>
<dbReference type="STRING" id="48269.A0A183LYH1"/>
<sequence>MIQPLIFSNLIINNISDNNNNNKLPKINNQSIIINYNRSQSIFNNNNNNTIQNLSHSTDLSLDDSSQSQYYIDKILNEDVEETLNDFSNNEIEHLNDSFETNFPVNEPSTELYSPVNTILSNLSKQQVDINLDSNTNLRFVKYFVGETIRMRCIIPEGSHVVSYYECKTKLFIQIVIKHYIRQYFQLYVYIRNSLFGI</sequence>
<keyword evidence="2" id="KW-1185">Reference proteome</keyword>
<evidence type="ECO:0000313" key="2">
    <source>
        <dbReference type="Proteomes" id="UP000277204"/>
    </source>
</evidence>
<dbReference type="EMBL" id="UZAI01003985">
    <property type="protein sequence ID" value="VDO83602.1"/>
    <property type="molecule type" value="Genomic_DNA"/>
</dbReference>
<proteinExistence type="predicted"/>
<organism evidence="1 2">
    <name type="scientific">Schistosoma margrebowiei</name>
    <dbReference type="NCBI Taxonomy" id="48269"/>
    <lineage>
        <taxon>Eukaryota</taxon>
        <taxon>Metazoa</taxon>
        <taxon>Spiralia</taxon>
        <taxon>Lophotrochozoa</taxon>
        <taxon>Platyhelminthes</taxon>
        <taxon>Trematoda</taxon>
        <taxon>Digenea</taxon>
        <taxon>Strigeidida</taxon>
        <taxon>Schistosomatoidea</taxon>
        <taxon>Schistosomatidae</taxon>
        <taxon>Schistosoma</taxon>
    </lineage>
</organism>
<protein>
    <submittedName>
        <fullName evidence="1">Uncharacterized protein</fullName>
    </submittedName>
</protein>
<gene>
    <name evidence="1" type="ORF">SMRZ_LOCUS8850</name>
</gene>
<dbReference type="Proteomes" id="UP000277204">
    <property type="component" value="Unassembled WGS sequence"/>
</dbReference>
<name>A0A183LYH1_9TREM</name>
<reference evidence="1 2" key="1">
    <citation type="submission" date="2018-11" db="EMBL/GenBank/DDBJ databases">
        <authorList>
            <consortium name="Pathogen Informatics"/>
        </authorList>
    </citation>
    <scope>NUCLEOTIDE SEQUENCE [LARGE SCALE GENOMIC DNA]</scope>
    <source>
        <strain evidence="1 2">Zambia</strain>
    </source>
</reference>